<keyword evidence="2" id="KW-0223">Dioxygenase</keyword>
<gene>
    <name evidence="6" type="ORF">Achr_39920</name>
</gene>
<dbReference type="PANTHER" id="PTHR46332">
    <property type="entry name" value="ASPARTATE BETA-HYDROXYLASE DOMAIN-CONTAINING PROTEIN 2"/>
    <property type="match status" value="1"/>
</dbReference>
<reference evidence="6 7" key="1">
    <citation type="journal article" date="2015" name="PLoS ONE">
        <title>Azotobacter Genomes: The Genome of Azotobacter chroococcum NCIMB 8003 (ATCC 4412).</title>
        <authorList>
            <person name="Robson R.L."/>
            <person name="Jones R."/>
            <person name="Robson R.M."/>
            <person name="Schwartz A."/>
            <person name="Richardson T.H."/>
        </authorList>
    </citation>
    <scope>NUCLEOTIDE SEQUENCE [LARGE SCALE GENOMIC DNA]</scope>
    <source>
        <strain evidence="6 7">NCIMB 8003</strain>
    </source>
</reference>
<evidence type="ECO:0000256" key="3">
    <source>
        <dbReference type="ARBA" id="ARBA00023002"/>
    </source>
</evidence>
<evidence type="ECO:0000256" key="4">
    <source>
        <dbReference type="SAM" id="Phobius"/>
    </source>
</evidence>
<dbReference type="GO" id="GO:0051213">
    <property type="term" value="F:dioxygenase activity"/>
    <property type="evidence" value="ECO:0007669"/>
    <property type="project" value="UniProtKB-KW"/>
</dbReference>
<keyword evidence="4" id="KW-0472">Membrane</keyword>
<dbReference type="HOGENOM" id="CLU_927100_0_0_6"/>
<evidence type="ECO:0000256" key="1">
    <source>
        <dbReference type="ARBA" id="ARBA00007730"/>
    </source>
</evidence>
<dbReference type="InterPro" id="IPR007803">
    <property type="entry name" value="Asp/Arg/Pro-Hydrxlase"/>
</dbReference>
<keyword evidence="3" id="KW-0560">Oxidoreductase</keyword>
<dbReference type="Pfam" id="PF05118">
    <property type="entry name" value="Asp_Arg_Hydrox"/>
    <property type="match status" value="1"/>
</dbReference>
<protein>
    <submittedName>
        <fullName evidence="6">Lipopolysaccharide biosynthetic protein</fullName>
    </submittedName>
</protein>
<feature type="domain" description="Aspartyl/asparaginy/proline hydroxylase" evidence="5">
    <location>
        <begin position="74"/>
        <end position="228"/>
    </location>
</feature>
<accession>A0A0C4WKM6</accession>
<keyword evidence="4" id="KW-0812">Transmembrane</keyword>
<dbReference type="AlphaFoldDB" id="A0A0C4WKM6"/>
<keyword evidence="4" id="KW-1133">Transmembrane helix</keyword>
<feature type="transmembrane region" description="Helical" evidence="4">
    <location>
        <begin position="286"/>
        <end position="304"/>
    </location>
</feature>
<dbReference type="InterPro" id="IPR051821">
    <property type="entry name" value="Asp/Asn_beta-hydroxylase"/>
</dbReference>
<keyword evidence="7" id="KW-1185">Reference proteome</keyword>
<evidence type="ECO:0000259" key="5">
    <source>
        <dbReference type="Pfam" id="PF05118"/>
    </source>
</evidence>
<dbReference type="InterPro" id="IPR027443">
    <property type="entry name" value="IPNS-like_sf"/>
</dbReference>
<dbReference type="PANTHER" id="PTHR46332:SF5">
    <property type="entry name" value="ASPARTATE BETA-HYDROXYLASE DOMAIN CONTAINING 2"/>
    <property type="match status" value="1"/>
</dbReference>
<evidence type="ECO:0000313" key="6">
    <source>
        <dbReference type="EMBL" id="AJE23378.1"/>
    </source>
</evidence>
<dbReference type="SUPFAM" id="SSF51197">
    <property type="entry name" value="Clavaminate synthase-like"/>
    <property type="match status" value="1"/>
</dbReference>
<sequence>MIPVPVKFLILAVLVFSVGYVHLRGRVRHKLPRQLTDHSSFLAPLNTLLYLTSSVPNKPYLSPDDFPEMKRFQDNWETIREEALALFQAGEIKRSDTYNDAGFNSFFKSGWKRFYLKWYGGDSHPSASKLCPKTTALLQEVGSVKAAMFTLMPAHSKLVRHRDPYAGSLRYHLGLSTPNDPGCFISVDGQTYAWKDGEAVVFDETYIHHVENTTDQDRLIFFCDMERPLKYGWATALNRWFSRTVMAAASSPNDAGDRTGGVNRAFKYLYWLRLQGKAMKRRSRNLYYTLKWGTLGSLFGMFLLS</sequence>
<evidence type="ECO:0000313" key="7">
    <source>
        <dbReference type="Proteomes" id="UP000068210"/>
    </source>
</evidence>
<comment type="similarity">
    <text evidence="1">Belongs to the aspartyl/asparaginyl beta-hydroxylase family.</text>
</comment>
<name>A0A0C4WKM6_9GAMM</name>
<feature type="transmembrane region" description="Helical" evidence="4">
    <location>
        <begin position="6"/>
        <end position="23"/>
    </location>
</feature>
<dbReference type="STRING" id="1328314.Achr_39920"/>
<dbReference type="KEGG" id="acx:Achr_39920"/>
<dbReference type="Proteomes" id="UP000068210">
    <property type="component" value="Chromosome"/>
</dbReference>
<organism evidence="6 7">
    <name type="scientific">Azotobacter chroococcum NCIMB 8003</name>
    <dbReference type="NCBI Taxonomy" id="1328314"/>
    <lineage>
        <taxon>Bacteria</taxon>
        <taxon>Pseudomonadati</taxon>
        <taxon>Pseudomonadota</taxon>
        <taxon>Gammaproteobacteria</taxon>
        <taxon>Pseudomonadales</taxon>
        <taxon>Pseudomonadaceae</taxon>
        <taxon>Azotobacter</taxon>
    </lineage>
</organism>
<dbReference type="EMBL" id="CP010415">
    <property type="protein sequence ID" value="AJE23378.1"/>
    <property type="molecule type" value="Genomic_DNA"/>
</dbReference>
<dbReference type="Gene3D" id="2.60.120.330">
    <property type="entry name" value="B-lactam Antibiotic, Isopenicillin N Synthase, Chain"/>
    <property type="match status" value="1"/>
</dbReference>
<proteinExistence type="inferred from homology"/>
<evidence type="ECO:0000256" key="2">
    <source>
        <dbReference type="ARBA" id="ARBA00022964"/>
    </source>
</evidence>